<dbReference type="EMBL" id="JACXVP010000012">
    <property type="protein sequence ID" value="KAG5571505.1"/>
    <property type="molecule type" value="Genomic_DNA"/>
</dbReference>
<evidence type="ECO:0000313" key="2">
    <source>
        <dbReference type="Proteomes" id="UP000824120"/>
    </source>
</evidence>
<dbReference type="AlphaFoldDB" id="A0A9J5W7M7"/>
<proteinExistence type="predicted"/>
<organism evidence="1 2">
    <name type="scientific">Solanum commersonii</name>
    <name type="common">Commerson's wild potato</name>
    <name type="synonym">Commerson's nightshade</name>
    <dbReference type="NCBI Taxonomy" id="4109"/>
    <lineage>
        <taxon>Eukaryota</taxon>
        <taxon>Viridiplantae</taxon>
        <taxon>Streptophyta</taxon>
        <taxon>Embryophyta</taxon>
        <taxon>Tracheophyta</taxon>
        <taxon>Spermatophyta</taxon>
        <taxon>Magnoliopsida</taxon>
        <taxon>eudicotyledons</taxon>
        <taxon>Gunneridae</taxon>
        <taxon>Pentapetalae</taxon>
        <taxon>asterids</taxon>
        <taxon>lamiids</taxon>
        <taxon>Solanales</taxon>
        <taxon>Solanaceae</taxon>
        <taxon>Solanoideae</taxon>
        <taxon>Solaneae</taxon>
        <taxon>Solanum</taxon>
    </lineage>
</organism>
<reference evidence="1 2" key="1">
    <citation type="submission" date="2020-09" db="EMBL/GenBank/DDBJ databases">
        <title>De no assembly of potato wild relative species, Solanum commersonii.</title>
        <authorList>
            <person name="Cho K."/>
        </authorList>
    </citation>
    <scope>NUCLEOTIDE SEQUENCE [LARGE SCALE GENOMIC DNA]</scope>
    <source>
        <strain evidence="1">LZ3.2</strain>
        <tissue evidence="1">Leaf</tissue>
    </source>
</reference>
<accession>A0A9J5W7M7</accession>
<sequence length="115" mass="12719">MSLSGTKLGGQTIHLQWCRSPSNKQQSRGQIVTVLILDQIVVALRLGQIVAALRLGQIVAALRFEERESLRRICHKGARQLGTSPHATGQGPRLPQRPVRSLMACEGHHMEVRLL</sequence>
<comment type="caution">
    <text evidence="1">The sequence shown here is derived from an EMBL/GenBank/DDBJ whole genome shotgun (WGS) entry which is preliminary data.</text>
</comment>
<evidence type="ECO:0000313" key="1">
    <source>
        <dbReference type="EMBL" id="KAG5571505.1"/>
    </source>
</evidence>
<keyword evidence="2" id="KW-1185">Reference proteome</keyword>
<gene>
    <name evidence="1" type="ORF">H5410_061271</name>
</gene>
<dbReference type="Proteomes" id="UP000824120">
    <property type="component" value="Chromosome 12"/>
</dbReference>
<protein>
    <submittedName>
        <fullName evidence="1">Uncharacterized protein</fullName>
    </submittedName>
</protein>
<name>A0A9J5W7M7_SOLCO</name>